<keyword evidence="2" id="KW-1185">Reference proteome</keyword>
<dbReference type="AlphaFoldDB" id="A0A1S6U7W8"/>
<accession>A0A1S6U7W8</accession>
<dbReference type="RefSeq" id="WP_078423385.1">
    <property type="nucleotide sequence ID" value="NZ_CP017018.1"/>
</dbReference>
<gene>
    <name evidence="1" type="ORF">CPIN18021_0957</name>
</gene>
<proteinExistence type="predicted"/>
<dbReference type="KEGG" id="cpin:CPIN18020_0955"/>
<evidence type="ECO:0000313" key="1">
    <source>
        <dbReference type="EMBL" id="AQW87765.1"/>
    </source>
</evidence>
<evidence type="ECO:0000313" key="2">
    <source>
        <dbReference type="Proteomes" id="UP000190868"/>
    </source>
</evidence>
<dbReference type="EMBL" id="CP017258">
    <property type="protein sequence ID" value="AQW87765.1"/>
    <property type="molecule type" value="Genomic_DNA"/>
</dbReference>
<reference evidence="2" key="1">
    <citation type="submission" date="2016-09" db="EMBL/GenBank/DDBJ databases">
        <title>Comparative genomics of the Campylobacter concisus group.</title>
        <authorList>
            <person name="Miller W.G."/>
            <person name="Yee E."/>
            <person name="Chapman M.H."/>
            <person name="Huynh S."/>
            <person name="Bono J.L."/>
            <person name="On S.L.W."/>
            <person name="StLeger J."/>
            <person name="Foster G."/>
            <person name="Parker C.T."/>
        </authorList>
    </citation>
    <scope>NUCLEOTIDE SEQUENCE [LARGE SCALE GENOMIC DNA]</scope>
    <source>
        <strain evidence="2">RM18021</strain>
    </source>
</reference>
<sequence length="71" mass="8171">MGYENFNTQNITNIKIAQNAKKFDIEILQNEAFLNNITQISDINIGSQDLENIKNIFNSLIQIEENLQLSK</sequence>
<dbReference type="GeneID" id="56566592"/>
<organism evidence="1 2">
    <name type="scientific">Campylobacter pinnipediorum subsp. caledonicus</name>
    <dbReference type="NCBI Taxonomy" id="1874362"/>
    <lineage>
        <taxon>Bacteria</taxon>
        <taxon>Pseudomonadati</taxon>
        <taxon>Campylobacterota</taxon>
        <taxon>Epsilonproteobacteria</taxon>
        <taxon>Campylobacterales</taxon>
        <taxon>Campylobacteraceae</taxon>
        <taxon>Campylobacter</taxon>
    </lineage>
</organism>
<protein>
    <submittedName>
        <fullName evidence="1">Uncharacterized protein</fullName>
    </submittedName>
</protein>
<name>A0A1S6U7W8_9BACT</name>
<dbReference type="Proteomes" id="UP000190868">
    <property type="component" value="Chromosome"/>
</dbReference>